<keyword evidence="3" id="KW-0378">Hydrolase</keyword>
<reference evidence="3 4" key="1">
    <citation type="submission" date="2018-10" db="EMBL/GenBank/DDBJ databases">
        <title>Robbsia sp. DHC34, isolated from soil.</title>
        <authorList>
            <person name="Gao Z.-H."/>
            <person name="Qiu L.-H."/>
        </authorList>
    </citation>
    <scope>NUCLEOTIDE SEQUENCE [LARGE SCALE GENOMIC DNA]</scope>
    <source>
        <strain evidence="3 4">DHC34</strain>
    </source>
</reference>
<dbReference type="PANTHER" id="PTHR43798">
    <property type="entry name" value="MONOACYLGLYCEROL LIPASE"/>
    <property type="match status" value="1"/>
</dbReference>
<evidence type="ECO:0000256" key="1">
    <source>
        <dbReference type="SAM" id="MobiDB-lite"/>
    </source>
</evidence>
<feature type="domain" description="AB hydrolase-1" evidence="2">
    <location>
        <begin position="27"/>
        <end position="163"/>
    </location>
</feature>
<dbReference type="AlphaFoldDB" id="A0A494YH73"/>
<dbReference type="InterPro" id="IPR000073">
    <property type="entry name" value="AB_hydrolase_1"/>
</dbReference>
<comment type="caution">
    <text evidence="3">The sequence shown here is derived from an EMBL/GenBank/DDBJ whole genome shotgun (WGS) entry which is preliminary data.</text>
</comment>
<evidence type="ECO:0000313" key="3">
    <source>
        <dbReference type="EMBL" id="RKP59377.1"/>
    </source>
</evidence>
<proteinExistence type="predicted"/>
<dbReference type="OrthoDB" id="9780765at2"/>
<gene>
    <name evidence="3" type="ORF">D7S86_02025</name>
</gene>
<dbReference type="EMBL" id="RBZU01000001">
    <property type="protein sequence ID" value="RKP59377.1"/>
    <property type="molecule type" value="Genomic_DNA"/>
</dbReference>
<dbReference type="GO" id="GO:0016787">
    <property type="term" value="F:hydrolase activity"/>
    <property type="evidence" value="ECO:0007669"/>
    <property type="project" value="UniProtKB-KW"/>
</dbReference>
<dbReference type="SUPFAM" id="SSF53474">
    <property type="entry name" value="alpha/beta-Hydrolases"/>
    <property type="match status" value="1"/>
</dbReference>
<dbReference type="InterPro" id="IPR050266">
    <property type="entry name" value="AB_hydrolase_sf"/>
</dbReference>
<keyword evidence="4" id="KW-1185">Reference proteome</keyword>
<name>A0A494YH73_9BURK</name>
<dbReference type="Proteomes" id="UP000270342">
    <property type="component" value="Unassembled WGS sequence"/>
</dbReference>
<protein>
    <submittedName>
        <fullName evidence="3">Alpha/beta hydrolase</fullName>
    </submittedName>
</protein>
<evidence type="ECO:0000259" key="2">
    <source>
        <dbReference type="Pfam" id="PF00561"/>
    </source>
</evidence>
<feature type="region of interest" description="Disordered" evidence="1">
    <location>
        <begin position="150"/>
        <end position="171"/>
    </location>
</feature>
<dbReference type="Pfam" id="PF00561">
    <property type="entry name" value="Abhydrolase_1"/>
    <property type="match status" value="1"/>
</dbReference>
<dbReference type="Gene3D" id="3.40.50.1820">
    <property type="entry name" value="alpha/beta hydrolase"/>
    <property type="match status" value="2"/>
</dbReference>
<evidence type="ECO:0000313" key="4">
    <source>
        <dbReference type="Proteomes" id="UP000270342"/>
    </source>
</evidence>
<sequence length="241" mass="26433">MRFADFTDFEWTTGGASMRGYRAGEGPPLLLLHGHAQTAQLWESIAGRLAERHAIVVLDIDFEGTRATRAAASAPHESHASVPRHGASSQGARDIAADCAALMDALGFAQFMICGHDTGARVAQRLALDYGGRIDRIMVLDTAPALPADADRLVESDDRGDPERDERERTRANLERGQKIACPVRVLWAARADWPIVPIESWKQIARDTSGRALECEPCIPERAPDALLDEMSRFFDTRAC</sequence>
<organism evidence="3 4">
    <name type="scientific">Pararobbsia silviterrae</name>
    <dbReference type="NCBI Taxonomy" id="1792498"/>
    <lineage>
        <taxon>Bacteria</taxon>
        <taxon>Pseudomonadati</taxon>
        <taxon>Pseudomonadota</taxon>
        <taxon>Betaproteobacteria</taxon>
        <taxon>Burkholderiales</taxon>
        <taxon>Burkholderiaceae</taxon>
        <taxon>Pararobbsia</taxon>
    </lineage>
</organism>
<accession>A0A494YH73</accession>
<feature type="region of interest" description="Disordered" evidence="1">
    <location>
        <begin position="70"/>
        <end position="89"/>
    </location>
</feature>
<dbReference type="InterPro" id="IPR029058">
    <property type="entry name" value="AB_hydrolase_fold"/>
</dbReference>